<reference evidence="1" key="1">
    <citation type="submission" date="2020-11" db="EMBL/GenBank/DDBJ databases">
        <authorList>
            <consortium name="DOE Joint Genome Institute"/>
            <person name="Ahrendt S."/>
            <person name="Riley R."/>
            <person name="Andreopoulos W."/>
            <person name="Labutti K."/>
            <person name="Pangilinan J."/>
            <person name="Ruiz-Duenas F.J."/>
            <person name="Barrasa J.M."/>
            <person name="Sanchez-Garcia M."/>
            <person name="Camarero S."/>
            <person name="Miyauchi S."/>
            <person name="Serrano A."/>
            <person name="Linde D."/>
            <person name="Babiker R."/>
            <person name="Drula E."/>
            <person name="Ayuso-Fernandez I."/>
            <person name="Pacheco R."/>
            <person name="Padilla G."/>
            <person name="Ferreira P."/>
            <person name="Barriuso J."/>
            <person name="Kellner H."/>
            <person name="Castanera R."/>
            <person name="Alfaro M."/>
            <person name="Ramirez L."/>
            <person name="Pisabarro A.G."/>
            <person name="Kuo A."/>
            <person name="Tritt A."/>
            <person name="Lipzen A."/>
            <person name="He G."/>
            <person name="Yan M."/>
            <person name="Ng V."/>
            <person name="Cullen D."/>
            <person name="Martin F."/>
            <person name="Rosso M.-N."/>
            <person name="Henrissat B."/>
            <person name="Hibbett D."/>
            <person name="Martinez A.T."/>
            <person name="Grigoriev I.V."/>
        </authorList>
    </citation>
    <scope>NUCLEOTIDE SEQUENCE</scope>
    <source>
        <strain evidence="1">MF-IS2</strain>
    </source>
</reference>
<organism evidence="1 2">
    <name type="scientific">Macrolepiota fuliginosa MF-IS2</name>
    <dbReference type="NCBI Taxonomy" id="1400762"/>
    <lineage>
        <taxon>Eukaryota</taxon>
        <taxon>Fungi</taxon>
        <taxon>Dikarya</taxon>
        <taxon>Basidiomycota</taxon>
        <taxon>Agaricomycotina</taxon>
        <taxon>Agaricomycetes</taxon>
        <taxon>Agaricomycetidae</taxon>
        <taxon>Agaricales</taxon>
        <taxon>Agaricineae</taxon>
        <taxon>Agaricaceae</taxon>
        <taxon>Macrolepiota</taxon>
    </lineage>
</organism>
<gene>
    <name evidence="1" type="ORF">P691DRAFT_851603</name>
</gene>
<dbReference type="AlphaFoldDB" id="A0A9P6BWE8"/>
<sequence>MSPERREAFEVEAASLATTRGKAILPLILTGPAIEPLTLSRIAKQWISVKRSHKPADYFQWIVPEFQAKPQYMKARGYLEGDWRVWRNETLWSGTSSDKGSNITPDWRELTRTTGYGDETSPAVYYSYTQGKDNQLEGIGAHLITDKGRGAHVSRFIWACIPAIEFWSLITGHSSWLSSEIPLSKNFGVNEVTEERTTIIVDKNVSLFE</sequence>
<comment type="caution">
    <text evidence="1">The sequence shown here is derived from an EMBL/GenBank/DDBJ whole genome shotgun (WGS) entry which is preliminary data.</text>
</comment>
<name>A0A9P6BWE8_9AGAR</name>
<evidence type="ECO:0000313" key="2">
    <source>
        <dbReference type="Proteomes" id="UP000807342"/>
    </source>
</evidence>
<proteinExistence type="predicted"/>
<keyword evidence="2" id="KW-1185">Reference proteome</keyword>
<accession>A0A9P6BWE8</accession>
<evidence type="ECO:0000313" key="1">
    <source>
        <dbReference type="EMBL" id="KAF9441817.1"/>
    </source>
</evidence>
<protein>
    <submittedName>
        <fullName evidence="1">Uncharacterized protein</fullName>
    </submittedName>
</protein>
<dbReference type="EMBL" id="MU151776">
    <property type="protein sequence ID" value="KAF9441817.1"/>
    <property type="molecule type" value="Genomic_DNA"/>
</dbReference>
<dbReference type="Proteomes" id="UP000807342">
    <property type="component" value="Unassembled WGS sequence"/>
</dbReference>